<dbReference type="InterPro" id="IPR002470">
    <property type="entry name" value="Peptidase_S9A"/>
</dbReference>
<dbReference type="FunFam" id="3.40.50.1820:FF:000005">
    <property type="entry name" value="Prolyl endopeptidase"/>
    <property type="match status" value="1"/>
</dbReference>
<accession>A0A7M7K2Q1</accession>
<dbReference type="InterPro" id="IPR051167">
    <property type="entry name" value="Prolyl_oligopep/macrocyclase"/>
</dbReference>
<dbReference type="SUPFAM" id="SSF53474">
    <property type="entry name" value="alpha/beta-Hydrolases"/>
    <property type="match status" value="1"/>
</dbReference>
<reference evidence="10" key="1">
    <citation type="submission" date="2021-01" db="UniProtKB">
        <authorList>
            <consortium name="EnsemblMetazoa"/>
        </authorList>
    </citation>
    <scope>IDENTIFICATION</scope>
</reference>
<dbReference type="Gene3D" id="3.40.50.1820">
    <property type="entry name" value="alpha/beta hydrolase"/>
    <property type="match status" value="1"/>
</dbReference>
<dbReference type="FunCoup" id="A0A7M7K2Q1">
    <property type="interactions" value="1224"/>
</dbReference>
<evidence type="ECO:0000259" key="9">
    <source>
        <dbReference type="Pfam" id="PF02897"/>
    </source>
</evidence>
<dbReference type="PANTHER" id="PTHR42881">
    <property type="entry name" value="PROLYL ENDOPEPTIDASE"/>
    <property type="match status" value="1"/>
</dbReference>
<keyword evidence="6 7" id="KW-0720">Serine protease</keyword>
<protein>
    <recommendedName>
        <fullName evidence="3 7">Prolyl endopeptidase</fullName>
        <ecNumber evidence="7">3.4.21.-</ecNumber>
    </recommendedName>
</protein>
<evidence type="ECO:0000256" key="5">
    <source>
        <dbReference type="ARBA" id="ARBA00022801"/>
    </source>
</evidence>
<feature type="domain" description="Peptidase S9A N-terminal" evidence="9">
    <location>
        <begin position="7"/>
        <end position="415"/>
    </location>
</feature>
<dbReference type="InParanoid" id="A0A7M7K2Q1"/>
<evidence type="ECO:0000256" key="4">
    <source>
        <dbReference type="ARBA" id="ARBA00022670"/>
    </source>
</evidence>
<evidence type="ECO:0000256" key="3">
    <source>
        <dbReference type="ARBA" id="ARBA00016310"/>
    </source>
</evidence>
<dbReference type="Pfam" id="PF00326">
    <property type="entry name" value="Peptidase_S9"/>
    <property type="match status" value="1"/>
</dbReference>
<feature type="domain" description="Peptidase S9 prolyl oligopeptidase catalytic" evidence="8">
    <location>
        <begin position="478"/>
        <end position="695"/>
    </location>
</feature>
<dbReference type="KEGG" id="vde:111250106"/>
<dbReference type="GO" id="GO:0070012">
    <property type="term" value="F:oligopeptidase activity"/>
    <property type="evidence" value="ECO:0007669"/>
    <property type="project" value="TreeGrafter"/>
</dbReference>
<keyword evidence="4 7" id="KW-0645">Protease</keyword>
<dbReference type="SUPFAM" id="SSF50993">
    <property type="entry name" value="Peptidase/esterase 'gauge' domain"/>
    <property type="match status" value="1"/>
</dbReference>
<dbReference type="EC" id="3.4.21.-" evidence="7"/>
<keyword evidence="11" id="KW-1185">Reference proteome</keyword>
<dbReference type="GO" id="GO:0004252">
    <property type="term" value="F:serine-type endopeptidase activity"/>
    <property type="evidence" value="ECO:0007669"/>
    <property type="project" value="UniProtKB-UniRule"/>
</dbReference>
<dbReference type="Gene3D" id="2.130.10.120">
    <property type="entry name" value="Prolyl oligopeptidase, N-terminal domain"/>
    <property type="match status" value="1"/>
</dbReference>
<evidence type="ECO:0000256" key="7">
    <source>
        <dbReference type="RuleBase" id="RU368024"/>
    </source>
</evidence>
<proteinExistence type="inferred from homology"/>
<organism evidence="10 11">
    <name type="scientific">Varroa destructor</name>
    <name type="common">Honeybee mite</name>
    <dbReference type="NCBI Taxonomy" id="109461"/>
    <lineage>
        <taxon>Eukaryota</taxon>
        <taxon>Metazoa</taxon>
        <taxon>Ecdysozoa</taxon>
        <taxon>Arthropoda</taxon>
        <taxon>Chelicerata</taxon>
        <taxon>Arachnida</taxon>
        <taxon>Acari</taxon>
        <taxon>Parasitiformes</taxon>
        <taxon>Mesostigmata</taxon>
        <taxon>Gamasina</taxon>
        <taxon>Dermanyssoidea</taxon>
        <taxon>Varroidae</taxon>
        <taxon>Varroa</taxon>
    </lineage>
</organism>
<dbReference type="FunFam" id="2.130.10.120:FF:000001">
    <property type="entry name" value="Prolyl endopeptidase"/>
    <property type="match status" value="1"/>
</dbReference>
<dbReference type="InterPro" id="IPR001375">
    <property type="entry name" value="Peptidase_S9_cat"/>
</dbReference>
<dbReference type="RefSeq" id="XP_022660556.1">
    <property type="nucleotide sequence ID" value="XM_022804821.1"/>
</dbReference>
<evidence type="ECO:0000256" key="2">
    <source>
        <dbReference type="ARBA" id="ARBA00005228"/>
    </source>
</evidence>
<dbReference type="GO" id="GO:0005829">
    <property type="term" value="C:cytosol"/>
    <property type="evidence" value="ECO:0007669"/>
    <property type="project" value="TreeGrafter"/>
</dbReference>
<dbReference type="PRINTS" id="PR00862">
    <property type="entry name" value="PROLIGOPTASE"/>
</dbReference>
<evidence type="ECO:0000313" key="10">
    <source>
        <dbReference type="EnsemblMetazoa" id="XP_022660556"/>
    </source>
</evidence>
<sequence>MTNFKYPIARRADVKDCLHGKMIEDPYRWMEDPDAAETKAFIEAQNEITKEYLQDCPYRDQIRQKLTELWNYPKCTTPYRRGNYYYYYHNDGLQNQYVLYRKKQLNAQPEVFVDPNLLSEDGTISLGETAFSEEGTYFCYGQSEQGSDWATLYIKDVKTKKDLPEKLERFRYSCVAWTKDDKGFFYGQFPDFTGKMSGTEAKVAENQKLFYHRLYTSQEEDLLCVEFPEQPQWLMSPSVSECGKYLILTVSESCKDNQIYVADISAGVNGVVDLTCVYGTFDCTFEYITNDNSIFYFRTNKNRPNYGVIKLDIKKPDEWLDVVPNHEKDVIDWVDCADGNKLIVAYMKDVVSVINVHELQSGKFLQTLPFDVGTIEGMSGKRKYSETFFKFESFNTPGIIYRCEIDKAPKACLEEQNRLKLTGLLTTDDPVVKQVFYESKDGTKVPMFILRDKDARLDGNSPCLLYVYGGFNSAIQPYFSVFRMMLVKVLGFTVAVANVRGGGEYGEKWHNAGRLKNKQNTFDDVHAAAKYLADNGYTKSSRLVLMGASNGGMVTAVCINQRPELFGAAVAMVPVTDMFRFHKFTVGAHWASDYGNPDVASDFDVQFAYSPLHNIPTNVENYPALLVTTADHDDRVVPSHSLKYIAEIQHRLGAKNKNPLLAFIGTKAGHGGGKPTTKIIEELVNITCFLYKQLDLKYSK</sequence>
<comment type="similarity">
    <text evidence="2 7">Belongs to the peptidase S9A family.</text>
</comment>
<dbReference type="GeneID" id="111250106"/>
<dbReference type="InterPro" id="IPR002471">
    <property type="entry name" value="Pept_S9_AS"/>
</dbReference>
<dbReference type="AlphaFoldDB" id="A0A7M7K2Q1"/>
<dbReference type="GO" id="GO:0006508">
    <property type="term" value="P:proteolysis"/>
    <property type="evidence" value="ECO:0007669"/>
    <property type="project" value="UniProtKB-KW"/>
</dbReference>
<dbReference type="InterPro" id="IPR023302">
    <property type="entry name" value="Pept_S9A_N"/>
</dbReference>
<dbReference type="Pfam" id="PF02897">
    <property type="entry name" value="Peptidase_S9_N"/>
    <property type="match status" value="1"/>
</dbReference>
<comment type="catalytic activity">
    <reaction evidence="1">
        <text>Hydrolysis of Pro-|-Xaa &gt;&gt; Ala-|-Xaa in oligopeptides.</text>
        <dbReference type="EC" id="3.4.21.26"/>
    </reaction>
</comment>
<keyword evidence="5 7" id="KW-0378">Hydrolase</keyword>
<evidence type="ECO:0000256" key="1">
    <source>
        <dbReference type="ARBA" id="ARBA00001070"/>
    </source>
</evidence>
<name>A0A7M7K2Q1_VARDE</name>
<evidence type="ECO:0000259" key="8">
    <source>
        <dbReference type="Pfam" id="PF00326"/>
    </source>
</evidence>
<dbReference type="Proteomes" id="UP000594260">
    <property type="component" value="Unplaced"/>
</dbReference>
<dbReference type="OrthoDB" id="248387at2759"/>
<evidence type="ECO:0000256" key="6">
    <source>
        <dbReference type="ARBA" id="ARBA00022825"/>
    </source>
</evidence>
<dbReference type="EnsemblMetazoa" id="XM_022804821">
    <property type="protein sequence ID" value="XP_022660556"/>
    <property type="gene ID" value="LOC111250106"/>
</dbReference>
<dbReference type="PROSITE" id="PS00708">
    <property type="entry name" value="PRO_ENDOPEP_SER"/>
    <property type="match status" value="1"/>
</dbReference>
<dbReference type="InterPro" id="IPR029058">
    <property type="entry name" value="AB_hydrolase_fold"/>
</dbReference>
<dbReference type="PANTHER" id="PTHR42881:SF2">
    <property type="entry name" value="PROLYL ENDOPEPTIDASE"/>
    <property type="match status" value="1"/>
</dbReference>
<evidence type="ECO:0000313" key="11">
    <source>
        <dbReference type="Proteomes" id="UP000594260"/>
    </source>
</evidence>
<dbReference type="OMA" id="LDPWFSH"/>